<accession>A0A174BM64</accession>
<evidence type="ECO:0000313" key="10">
    <source>
        <dbReference type="EMBL" id="MRY92918.1"/>
    </source>
</evidence>
<evidence type="ECO:0000313" key="19">
    <source>
        <dbReference type="EMBL" id="WET62983.1"/>
    </source>
</evidence>
<dbReference type="EMBL" id="WKMX01000008">
    <property type="protein sequence ID" value="MRZ06440.1"/>
    <property type="molecule type" value="Genomic_DNA"/>
</dbReference>
<dbReference type="PANTHER" id="PTHR42831:SF1">
    <property type="entry name" value="FE-S PROTEIN MATURATION AUXILIARY FACTOR YITW"/>
    <property type="match status" value="1"/>
</dbReference>
<dbReference type="EMBL" id="WKNE01000004">
    <property type="protein sequence ID" value="MRZ54577.1"/>
    <property type="molecule type" value="Genomic_DNA"/>
</dbReference>
<dbReference type="RefSeq" id="WP_005861198.1">
    <property type="nucleotide sequence ID" value="NZ_AP019729.1"/>
</dbReference>
<dbReference type="Proteomes" id="UP001221009">
    <property type="component" value="Chromosome"/>
</dbReference>
<name>A0A174BM64_PARDI</name>
<dbReference type="EMBL" id="CYXP01000003">
    <property type="protein sequence ID" value="CUN05015.1"/>
    <property type="molecule type" value="Genomic_DNA"/>
</dbReference>
<dbReference type="EMBL" id="QSJN01000005">
    <property type="protein sequence ID" value="RHD75020.1"/>
    <property type="molecule type" value="Genomic_DNA"/>
</dbReference>
<evidence type="ECO:0000313" key="28">
    <source>
        <dbReference type="Proteomes" id="UP000441609"/>
    </source>
</evidence>
<evidence type="ECO:0000313" key="17">
    <source>
        <dbReference type="EMBL" id="RHD75020.1"/>
    </source>
</evidence>
<dbReference type="EMBL" id="NFJX01000005">
    <property type="protein sequence ID" value="OUP20032.1"/>
    <property type="molecule type" value="Genomic_DNA"/>
</dbReference>
<evidence type="ECO:0000313" key="9">
    <source>
        <dbReference type="EMBL" id="MRY84620.1"/>
    </source>
</evidence>
<feature type="domain" description="MIP18 family-like" evidence="1">
    <location>
        <begin position="9"/>
        <end position="81"/>
    </location>
</feature>
<dbReference type="EMBL" id="WKMO01000003">
    <property type="protein sequence ID" value="MSB72567.1"/>
    <property type="molecule type" value="Genomic_DNA"/>
</dbReference>
<dbReference type="Pfam" id="PF01883">
    <property type="entry name" value="FeS_assembly_P"/>
    <property type="match status" value="1"/>
</dbReference>
<dbReference type="InterPro" id="IPR002744">
    <property type="entry name" value="MIP18-like"/>
</dbReference>
<dbReference type="EMBL" id="WKLT01000004">
    <property type="protein sequence ID" value="MRY57476.1"/>
    <property type="molecule type" value="Genomic_DNA"/>
</dbReference>
<dbReference type="EMBL" id="CP120353">
    <property type="protein sequence ID" value="WET62983.1"/>
    <property type="molecule type" value="Genomic_DNA"/>
</dbReference>
<evidence type="ECO:0000313" key="6">
    <source>
        <dbReference type="EMBL" id="MDB9004710.1"/>
    </source>
</evidence>
<evidence type="ECO:0000313" key="33">
    <source>
        <dbReference type="Proteomes" id="UP000501982"/>
    </source>
</evidence>
<evidence type="ECO:0000313" key="20">
    <source>
        <dbReference type="Proteomes" id="UP000095332"/>
    </source>
</evidence>
<dbReference type="GeneID" id="93522594"/>
<evidence type="ECO:0000313" key="26">
    <source>
        <dbReference type="Proteomes" id="UP000432516"/>
    </source>
</evidence>
<dbReference type="Proteomes" id="UP000463337">
    <property type="component" value="Unassembled WGS sequence"/>
</dbReference>
<evidence type="ECO:0000313" key="29">
    <source>
        <dbReference type="Proteomes" id="UP000450599"/>
    </source>
</evidence>
<evidence type="ECO:0000313" key="21">
    <source>
        <dbReference type="Proteomes" id="UP000095455"/>
    </source>
</evidence>
<dbReference type="Proteomes" id="UP000441358">
    <property type="component" value="Unassembled WGS sequence"/>
</dbReference>
<proteinExistence type="predicted"/>
<dbReference type="EMBL" id="WKMC01000006">
    <property type="protein sequence ID" value="MRZ50577.1"/>
    <property type="molecule type" value="Genomic_DNA"/>
</dbReference>
<reference evidence="23" key="2">
    <citation type="submission" date="2017-04" db="EMBL/GenBank/DDBJ databases">
        <title>Function of individual gut microbiota members based on whole genome sequencing of pure cultures obtained from chicken caecum.</title>
        <authorList>
            <person name="Medvecky M."/>
            <person name="Cejkova D."/>
            <person name="Polansky O."/>
            <person name="Karasova D."/>
            <person name="Kubasova T."/>
            <person name="Cizek A."/>
            <person name="Rychlik I."/>
        </authorList>
    </citation>
    <scope>NUCLEOTIDE SEQUENCE [LARGE SCALE GENOMIC DNA]</scope>
    <source>
        <strain evidence="23">An199</strain>
    </source>
</reference>
<evidence type="ECO:0000313" key="4">
    <source>
        <dbReference type="EMBL" id="CUP97667.1"/>
    </source>
</evidence>
<dbReference type="EMBL" id="JAQMPX010000044">
    <property type="protein sequence ID" value="MDB9138179.1"/>
    <property type="molecule type" value="Genomic_DNA"/>
</dbReference>
<reference evidence="16 33" key="7">
    <citation type="submission" date="2020-04" db="EMBL/GenBank/DDBJ databases">
        <title>Complete Genomes and Methylome analysis of CBBP consortium that reverse antibiotic-induced susceptibility to vancomycin-resistant Enterococcus faecium infection.</title>
        <authorList>
            <person name="Fomenkov A."/>
            <person name="Zhang Z."/>
            <person name="Pamer E."/>
            <person name="Roberts R.J."/>
        </authorList>
    </citation>
    <scope>NUCLEOTIDE SEQUENCE [LARGE SCALE GENOMIC DNA]</scope>
    <source>
        <strain evidence="33">CBBP</strain>
        <strain evidence="16">CBBP-1</strain>
    </source>
</reference>
<evidence type="ECO:0000313" key="18">
    <source>
        <dbReference type="EMBL" id="TWV60733.1"/>
    </source>
</evidence>
<organism evidence="10 30">
    <name type="scientific">Parabacteroides distasonis</name>
    <dbReference type="NCBI Taxonomy" id="823"/>
    <lineage>
        <taxon>Bacteria</taxon>
        <taxon>Pseudomonadati</taxon>
        <taxon>Bacteroidota</taxon>
        <taxon>Bacteroidia</taxon>
        <taxon>Bacteroidales</taxon>
        <taxon>Tannerellaceae</taxon>
        <taxon>Parabacteroides</taxon>
    </lineage>
</organism>
<dbReference type="EMBL" id="VOHW01000008">
    <property type="protein sequence ID" value="TWV60733.1"/>
    <property type="molecule type" value="Genomic_DNA"/>
</dbReference>
<dbReference type="Proteomes" id="UP001211522">
    <property type="component" value="Unassembled WGS sequence"/>
</dbReference>
<dbReference type="EMBL" id="WKMW01000008">
    <property type="protein sequence ID" value="MRY84620.1"/>
    <property type="molecule type" value="Genomic_DNA"/>
</dbReference>
<dbReference type="EMBL" id="CYYK01000004">
    <property type="protein sequence ID" value="CUO00810.1"/>
    <property type="molecule type" value="Genomic_DNA"/>
</dbReference>
<evidence type="ECO:0000313" key="2">
    <source>
        <dbReference type="EMBL" id="CUN05015.1"/>
    </source>
</evidence>
<reference evidence="26 27" key="5">
    <citation type="journal article" date="2019" name="Nat. Med.">
        <title>A library of human gut bacterial isolates paired with longitudinal multiomics data enables mechanistic microbiome research.</title>
        <authorList>
            <person name="Poyet M."/>
            <person name="Groussin M."/>
            <person name="Gibbons S.M."/>
            <person name="Avila-Pacheco J."/>
            <person name="Jiang X."/>
            <person name="Kearney S.M."/>
            <person name="Perrotta A.R."/>
            <person name="Berdy B."/>
            <person name="Zhao S."/>
            <person name="Lieberman T.D."/>
            <person name="Swanson P.K."/>
            <person name="Smith M."/>
            <person name="Roesemann S."/>
            <person name="Alexander J.E."/>
            <person name="Rich S.A."/>
            <person name="Livny J."/>
            <person name="Vlamakis H."/>
            <person name="Clish C."/>
            <person name="Bullock K."/>
            <person name="Deik A."/>
            <person name="Scott J."/>
            <person name="Pierce K.A."/>
            <person name="Xavier R.J."/>
            <person name="Alm E.J."/>
        </authorList>
    </citation>
    <scope>NUCLEOTIDE SEQUENCE [LARGE SCALE GENOMIC DNA]</scope>
    <source>
        <strain evidence="11 32">BIOML-A10</strain>
        <strain evidence="9 29">BIOML-A11</strain>
        <strain evidence="13 26">BIOML-A2</strain>
        <strain evidence="14 28">BIOML-A20</strain>
        <strain evidence="12 27">BIOML-A32</strain>
        <strain evidence="8 31">BIOML-A41</strain>
        <strain evidence="10 30">BIOML-A9</strain>
    </source>
</reference>
<evidence type="ECO:0000313" key="24">
    <source>
        <dbReference type="Proteomes" id="UP000284660"/>
    </source>
</evidence>
<dbReference type="Proteomes" id="UP000501982">
    <property type="component" value="Chromosome"/>
</dbReference>
<evidence type="ECO:0000313" key="8">
    <source>
        <dbReference type="EMBL" id="MRY57476.1"/>
    </source>
</evidence>
<dbReference type="Proteomes" id="UP000095332">
    <property type="component" value="Unassembled WGS sequence"/>
</dbReference>
<evidence type="ECO:0000313" key="5">
    <source>
        <dbReference type="EMBL" id="MCB6517181.1"/>
    </source>
</evidence>
<dbReference type="PANTHER" id="PTHR42831">
    <property type="entry name" value="FE-S PROTEIN MATURATION AUXILIARY FACTOR YITW"/>
    <property type="match status" value="1"/>
</dbReference>
<dbReference type="Proteomes" id="UP000284660">
    <property type="component" value="Unassembled WGS sequence"/>
</dbReference>
<dbReference type="OrthoDB" id="9805360at2"/>
<evidence type="ECO:0000313" key="15">
    <source>
        <dbReference type="EMBL" id="OUP20032.1"/>
    </source>
</evidence>
<evidence type="ECO:0000313" key="30">
    <source>
        <dbReference type="Proteomes" id="UP000461276"/>
    </source>
</evidence>
<dbReference type="EMBL" id="CZBM01000003">
    <property type="protein sequence ID" value="CUP97667.1"/>
    <property type="molecule type" value="Genomic_DNA"/>
</dbReference>
<reference evidence="18 25" key="6">
    <citation type="submission" date="2019-07" db="EMBL/GenBank/DDBJ databases">
        <title>Genome sequencing of Parabacteroides distasonis iSURF_7.</title>
        <authorList>
            <person name="Degefu H.N."/>
            <person name="Ruoff K.L."/>
            <person name="Price C.E."/>
            <person name="Valls R.A."/>
            <person name="O'Toole G.A."/>
        </authorList>
    </citation>
    <scope>NUCLEOTIDE SEQUENCE [LARGE SCALE GENOMIC DNA]</scope>
    <source>
        <strain evidence="18 25">CFPLTA003_1B</strain>
    </source>
</reference>
<dbReference type="EMBL" id="CP051672">
    <property type="protein sequence ID" value="QJE29337.1"/>
    <property type="molecule type" value="Genomic_DNA"/>
</dbReference>
<dbReference type="Proteomes" id="UP001210126">
    <property type="component" value="Unassembled WGS sequence"/>
</dbReference>
<evidence type="ECO:0000313" key="22">
    <source>
        <dbReference type="Proteomes" id="UP000095591"/>
    </source>
</evidence>
<reference evidence="19" key="10">
    <citation type="submission" date="2023-03" db="EMBL/GenBank/DDBJ databases">
        <title>Parabacteroides distasonis, a bacteria resistant against UC.</title>
        <authorList>
            <person name="Dai W."/>
        </authorList>
    </citation>
    <scope>NUCLEOTIDE SEQUENCE</scope>
    <source>
        <strain evidence="19">F1-28</strain>
    </source>
</reference>
<dbReference type="Proteomes" id="UP000095591">
    <property type="component" value="Unassembled WGS sequence"/>
</dbReference>
<evidence type="ECO:0000313" key="13">
    <source>
        <dbReference type="EMBL" id="MRZ54577.1"/>
    </source>
</evidence>
<dbReference type="Proteomes" id="UP000461276">
    <property type="component" value="Unassembled WGS sequence"/>
</dbReference>
<dbReference type="Proteomes" id="UP000315827">
    <property type="component" value="Unassembled WGS sequence"/>
</dbReference>
<dbReference type="Proteomes" id="UP000441609">
    <property type="component" value="Unassembled WGS sequence"/>
</dbReference>
<evidence type="ECO:0000313" key="25">
    <source>
        <dbReference type="Proteomes" id="UP000315827"/>
    </source>
</evidence>
<evidence type="ECO:0000259" key="1">
    <source>
        <dbReference type="Pfam" id="PF01883"/>
    </source>
</evidence>
<evidence type="ECO:0000313" key="14">
    <source>
        <dbReference type="EMBL" id="MSB72567.1"/>
    </source>
</evidence>
<dbReference type="Proteomes" id="UP001198806">
    <property type="component" value="Unassembled WGS sequence"/>
</dbReference>
<evidence type="ECO:0000313" key="3">
    <source>
        <dbReference type="EMBL" id="CUO00810.1"/>
    </source>
</evidence>
<dbReference type="EMBL" id="JAQMPJ010000004">
    <property type="protein sequence ID" value="MDB9004710.1"/>
    <property type="molecule type" value="Genomic_DNA"/>
</dbReference>
<dbReference type="Proteomes" id="UP000450599">
    <property type="component" value="Unassembled WGS sequence"/>
</dbReference>
<reference evidence="17 24" key="4">
    <citation type="submission" date="2018-08" db="EMBL/GenBank/DDBJ databases">
        <title>A genome reference for cultivated species of the human gut microbiota.</title>
        <authorList>
            <person name="Zou Y."/>
            <person name="Xue W."/>
            <person name="Luo G."/>
        </authorList>
    </citation>
    <scope>NUCLEOTIDE SEQUENCE [LARGE SCALE GENOMIC DNA]</scope>
    <source>
        <strain evidence="17 24">AM30-4</strain>
    </source>
</reference>
<evidence type="ECO:0000313" key="16">
    <source>
        <dbReference type="EMBL" id="QJE29337.1"/>
    </source>
</evidence>
<dbReference type="SUPFAM" id="SSF117916">
    <property type="entry name" value="Fe-S cluster assembly (FSCA) domain-like"/>
    <property type="match status" value="1"/>
</dbReference>
<dbReference type="InterPro" id="IPR052339">
    <property type="entry name" value="Fe-S_Maturation_MIP18"/>
</dbReference>
<protein>
    <submittedName>
        <fullName evidence="10">DUF59 domain-containing protein</fullName>
    </submittedName>
    <submittedName>
        <fullName evidence="2">FeS assembly SUF system protein</fullName>
    </submittedName>
    <submittedName>
        <fullName evidence="5">Iron-sulfur cluster assembly protein</fullName>
    </submittedName>
</protein>
<dbReference type="AlphaFoldDB" id="A0A174BM64"/>
<reference evidence="5" key="8">
    <citation type="submission" date="2021-10" db="EMBL/GenBank/DDBJ databases">
        <title>Collection of gut derived symbiotic bacterial strains cultured from healthy donors.</title>
        <authorList>
            <person name="Lin H."/>
            <person name="Littmann E."/>
            <person name="Kohout C."/>
            <person name="Pamer E.G."/>
        </authorList>
    </citation>
    <scope>NUCLEOTIDE SEQUENCE</scope>
    <source>
        <strain evidence="5">DFI.2.94</strain>
    </source>
</reference>
<dbReference type="InterPro" id="IPR034904">
    <property type="entry name" value="FSCA_dom_sf"/>
</dbReference>
<evidence type="ECO:0000313" key="23">
    <source>
        <dbReference type="Proteomes" id="UP000195950"/>
    </source>
</evidence>
<gene>
    <name evidence="15" type="ORF">B5F32_07575</name>
    <name evidence="17" type="ORF">DW782_10110</name>
    <name evidence="3" type="ORF">ERS852380_01407</name>
    <name evidence="2" type="ORF">ERS852429_01710</name>
    <name evidence="4" type="ORF">ERS852560_01119</name>
    <name evidence="18" type="ORF">FSA05_13735</name>
    <name evidence="11" type="ORF">GKD54_09445</name>
    <name evidence="9" type="ORF">GKD58_10195</name>
    <name evidence="8" type="ORF">GKD59_06030</name>
    <name evidence="12" type="ORF">GKD66_10165</name>
    <name evidence="10" type="ORF">GKD67_06705</name>
    <name evidence="13" type="ORF">GKD68_07395</name>
    <name evidence="14" type="ORF">GKD70_04555</name>
    <name evidence="16" type="ORF">HHO38_13895</name>
    <name evidence="5" type="ORF">LI194_05135</name>
    <name evidence="19" type="ORF">P2T59_14890</name>
    <name evidence="6" type="ORF">PN599_06830</name>
    <name evidence="7" type="ORF">PN612_06585</name>
</gene>
<dbReference type="Proteomes" id="UP000195950">
    <property type="component" value="Unassembled WGS sequence"/>
</dbReference>
<evidence type="ECO:0000313" key="31">
    <source>
        <dbReference type="Proteomes" id="UP000463337"/>
    </source>
</evidence>
<reference evidence="15" key="3">
    <citation type="journal article" date="2018" name="BMC Genomics">
        <title>Whole genome sequencing and function prediction of 133 gut anaerobes isolated from chicken caecum in pure cultures.</title>
        <authorList>
            <person name="Medvecky M."/>
            <person name="Cejkova D."/>
            <person name="Polansky O."/>
            <person name="Karasova D."/>
            <person name="Kubasova T."/>
            <person name="Cizek A."/>
            <person name="Rychlik I."/>
        </authorList>
    </citation>
    <scope>NUCLEOTIDE SEQUENCE</scope>
    <source>
        <strain evidence="15">An199</strain>
    </source>
</reference>
<dbReference type="Proteomes" id="UP000432516">
    <property type="component" value="Unassembled WGS sequence"/>
</dbReference>
<dbReference type="Proteomes" id="UP000095455">
    <property type="component" value="Unassembled WGS sequence"/>
</dbReference>
<evidence type="ECO:0000313" key="7">
    <source>
        <dbReference type="EMBL" id="MDB9138179.1"/>
    </source>
</evidence>
<dbReference type="OMA" id="PWGPERI"/>
<sequence>MNNEFLQTEEAIVAMLKTVYDPEIPVNVYDLGLIYKVDIDEEKNVRIDMTLTAPNCPAADFILEDVRMKVEAVDGVNNVEVNLVFEPEWDKDMMTEEAKLELGFL</sequence>
<evidence type="ECO:0000313" key="32">
    <source>
        <dbReference type="Proteomes" id="UP000471216"/>
    </source>
</evidence>
<evidence type="ECO:0000313" key="27">
    <source>
        <dbReference type="Proteomes" id="UP000441358"/>
    </source>
</evidence>
<dbReference type="Gene3D" id="3.30.300.130">
    <property type="entry name" value="Fe-S cluster assembly (FSCA)"/>
    <property type="match status" value="1"/>
</dbReference>
<dbReference type="Proteomes" id="UP000471216">
    <property type="component" value="Unassembled WGS sequence"/>
</dbReference>
<evidence type="ECO:0000313" key="12">
    <source>
        <dbReference type="EMBL" id="MRZ50577.1"/>
    </source>
</evidence>
<dbReference type="EMBL" id="JAJCNI010000004">
    <property type="protein sequence ID" value="MCB6517181.1"/>
    <property type="molecule type" value="Genomic_DNA"/>
</dbReference>
<evidence type="ECO:0000313" key="11">
    <source>
        <dbReference type="EMBL" id="MRZ06440.1"/>
    </source>
</evidence>
<reference evidence="6" key="9">
    <citation type="submission" date="2023-01" db="EMBL/GenBank/DDBJ databases">
        <title>Human gut microbiome strain richness.</title>
        <authorList>
            <person name="Chen-Liaw A."/>
        </authorList>
    </citation>
    <scope>NUCLEOTIDE SEQUENCE</scope>
    <source>
        <strain evidence="7">D35st1_E5_D35t1_190705</strain>
        <strain evidence="6">RTP21484st1_E5_RTP21484_190118</strain>
    </source>
</reference>
<reference evidence="20 21" key="1">
    <citation type="submission" date="2015-09" db="EMBL/GenBank/DDBJ databases">
        <authorList>
            <consortium name="Pathogen Informatics"/>
        </authorList>
    </citation>
    <scope>NUCLEOTIDE SEQUENCE [LARGE SCALE GENOMIC DNA]</scope>
    <source>
        <strain evidence="3 21">2789STDY5608822</strain>
        <strain evidence="2 22">2789STDY5608872</strain>
        <strain evidence="4 20">2789STDY5834948</strain>
    </source>
</reference>
<dbReference type="EMBL" id="WKMY01000003">
    <property type="protein sequence ID" value="MRY92918.1"/>
    <property type="molecule type" value="Genomic_DNA"/>
</dbReference>